<feature type="domain" description="KaiC-like" evidence="5">
    <location>
        <begin position="175"/>
        <end position="376"/>
    </location>
</feature>
<evidence type="ECO:0000259" key="4">
    <source>
        <dbReference type="Pfam" id="PF00772"/>
    </source>
</evidence>
<dbReference type="PANTHER" id="PTHR30153:SF2">
    <property type="entry name" value="REPLICATIVE DNA HELICASE"/>
    <property type="match status" value="1"/>
</dbReference>
<dbReference type="PANTHER" id="PTHR30153">
    <property type="entry name" value="REPLICATIVE DNA HELICASE DNAB"/>
    <property type="match status" value="1"/>
</dbReference>
<dbReference type="Gene3D" id="3.40.50.300">
    <property type="entry name" value="P-loop containing nucleotide triphosphate hydrolases"/>
    <property type="match status" value="1"/>
</dbReference>
<evidence type="ECO:0008006" key="8">
    <source>
        <dbReference type="Google" id="ProtNLM"/>
    </source>
</evidence>
<dbReference type="AlphaFoldDB" id="C3XFN1"/>
<keyword evidence="2" id="KW-0235">DNA replication</keyword>
<keyword evidence="3" id="KW-0238">DNA-binding</keyword>
<dbReference type="GO" id="GO:1990077">
    <property type="term" value="C:primosome complex"/>
    <property type="evidence" value="ECO:0007669"/>
    <property type="project" value="UniProtKB-KW"/>
</dbReference>
<evidence type="ECO:0000313" key="7">
    <source>
        <dbReference type="Proteomes" id="UP000005085"/>
    </source>
</evidence>
<dbReference type="InterPro" id="IPR027417">
    <property type="entry name" value="P-loop_NTPase"/>
</dbReference>
<proteinExistence type="predicted"/>
<dbReference type="OrthoDB" id="5318038at2"/>
<dbReference type="InterPro" id="IPR016136">
    <property type="entry name" value="DNA_helicase_N/primase_C"/>
</dbReference>
<gene>
    <name evidence="6" type="ORF">HRAG_00877</name>
</gene>
<name>C3XFN1_9HELI</name>
<keyword evidence="1" id="KW-0639">Primosome</keyword>
<evidence type="ECO:0000256" key="3">
    <source>
        <dbReference type="ARBA" id="ARBA00023125"/>
    </source>
</evidence>
<evidence type="ECO:0000313" key="6">
    <source>
        <dbReference type="EMBL" id="EEO23820.2"/>
    </source>
</evidence>
<dbReference type="GO" id="GO:0006269">
    <property type="term" value="P:DNA replication, synthesis of primer"/>
    <property type="evidence" value="ECO:0007669"/>
    <property type="project" value="UniProtKB-KW"/>
</dbReference>
<feature type="domain" description="DNA helicase DnaB-like N-terminal" evidence="4">
    <location>
        <begin position="7"/>
        <end position="101"/>
    </location>
</feature>
<dbReference type="Pfam" id="PF00772">
    <property type="entry name" value="DnaB"/>
    <property type="match status" value="1"/>
</dbReference>
<dbReference type="RefSeq" id="WP_020995922.1">
    <property type="nucleotide sequence ID" value="NZ_KI392040.1"/>
</dbReference>
<evidence type="ECO:0000259" key="5">
    <source>
        <dbReference type="Pfam" id="PF06745"/>
    </source>
</evidence>
<keyword evidence="7" id="KW-1185">Reference proteome</keyword>
<dbReference type="SUPFAM" id="SSF48024">
    <property type="entry name" value="N-terminal domain of DnaB helicase"/>
    <property type="match status" value="1"/>
</dbReference>
<accession>C3XFN1</accession>
<dbReference type="Pfam" id="PF06745">
    <property type="entry name" value="ATPase"/>
    <property type="match status" value="1"/>
</dbReference>
<dbReference type="GO" id="GO:0005524">
    <property type="term" value="F:ATP binding"/>
    <property type="evidence" value="ECO:0007669"/>
    <property type="project" value="InterPro"/>
</dbReference>
<protein>
    <recommendedName>
        <fullName evidence="8">SF4 helicase domain-containing protein</fullName>
    </recommendedName>
</protein>
<reference evidence="6 7" key="1">
    <citation type="journal article" date="2014" name="Genome Announc.">
        <title>Draft genome sequences of six enterohepatic helicobacter species isolated from humans and one from rhesus macaques.</title>
        <authorList>
            <person name="Shen Z."/>
            <person name="Sheh A."/>
            <person name="Young S.K."/>
            <person name="Abouelliel A."/>
            <person name="Ward D.V."/>
            <person name="Earl A.M."/>
            <person name="Fox J.G."/>
        </authorList>
    </citation>
    <scope>NUCLEOTIDE SEQUENCE [LARGE SCALE GENOMIC DNA]</scope>
    <source>
        <strain evidence="6 7">ATCC 43879</strain>
    </source>
</reference>
<comment type="caution">
    <text evidence="6">The sequence shown here is derived from an EMBL/GenBank/DDBJ whole genome shotgun (WGS) entry which is preliminary data.</text>
</comment>
<evidence type="ECO:0000256" key="1">
    <source>
        <dbReference type="ARBA" id="ARBA00022515"/>
    </source>
</evidence>
<dbReference type="Gene3D" id="1.10.860.10">
    <property type="entry name" value="DNAb Helicase, Chain A"/>
    <property type="match status" value="1"/>
</dbReference>
<dbReference type="EMBL" id="ACDN02000061">
    <property type="protein sequence ID" value="EEO23820.2"/>
    <property type="molecule type" value="Genomic_DNA"/>
</dbReference>
<dbReference type="HOGENOM" id="CLU_609384_0_0_7"/>
<dbReference type="eggNOG" id="COG0467">
    <property type="taxonomic scope" value="Bacteria"/>
</dbReference>
<dbReference type="Proteomes" id="UP000005085">
    <property type="component" value="Unassembled WGS sequence"/>
</dbReference>
<dbReference type="InterPro" id="IPR036185">
    <property type="entry name" value="DNA_heli_DnaB-like_N_sf"/>
</dbReference>
<dbReference type="InterPro" id="IPR014774">
    <property type="entry name" value="KaiC-like_dom"/>
</dbReference>
<dbReference type="GO" id="GO:0003677">
    <property type="term" value="F:DNA binding"/>
    <property type="evidence" value="ECO:0007669"/>
    <property type="project" value="UniProtKB-KW"/>
</dbReference>
<dbReference type="GO" id="GO:0005829">
    <property type="term" value="C:cytosol"/>
    <property type="evidence" value="ECO:0007669"/>
    <property type="project" value="TreeGrafter"/>
</dbReference>
<evidence type="ECO:0000256" key="2">
    <source>
        <dbReference type="ARBA" id="ARBA00022705"/>
    </source>
</evidence>
<sequence length="454" mass="52529">MLDNDINTKIEKVVISSIMFNPQKFADITTKYGINHTYFYTQICKTIFKAFEVLDKQNQSFTPEMICMEAKKDMPHITLDDIALIMAESPIANIDEYVIKIVENNKTLTTLNFLSNLRNEILQNDSSTINSILFNSIKSIEQINDSMGTNEHIKSFAEWETYLKENDTNNVRYQIGLNCIDNALKGGIKLNQLILIAGDAESGKTSLGLQILHNLSKNHKTCYFSLEFSAKSYIERSNKIDKILLKENQITQDTYNAMRINRFLDTDTRELNRLELAIANLAKQGVKFFLIDSQMCIEVHDEKYEVEKQNKKFQVLHKLVQKYEIAIFLIVQYSKADKSSPYGSVIGQYVPSIILSIEKNEKDDDFEYIINIKKNKQEGVLGKNNVEFNRNTLMFETPLQDTRKNSSSDMNRYFKQSYSYPQGKIKGEQEIKMRPQETEPQIQVEKVNLERLLV</sequence>
<dbReference type="SUPFAM" id="SSF52540">
    <property type="entry name" value="P-loop containing nucleoside triphosphate hydrolases"/>
    <property type="match status" value="1"/>
</dbReference>
<dbReference type="GO" id="GO:0003678">
    <property type="term" value="F:DNA helicase activity"/>
    <property type="evidence" value="ECO:0007669"/>
    <property type="project" value="InterPro"/>
</dbReference>
<organism evidence="6 7">
    <name type="scientific">Helicobacter bilis ATCC 43879</name>
    <dbReference type="NCBI Taxonomy" id="613026"/>
    <lineage>
        <taxon>Bacteria</taxon>
        <taxon>Pseudomonadati</taxon>
        <taxon>Campylobacterota</taxon>
        <taxon>Epsilonproteobacteria</taxon>
        <taxon>Campylobacterales</taxon>
        <taxon>Helicobacteraceae</taxon>
        <taxon>Helicobacter</taxon>
    </lineage>
</organism>
<dbReference type="InterPro" id="IPR007693">
    <property type="entry name" value="DNA_helicase_DnaB-like_N"/>
</dbReference>